<evidence type="ECO:0000313" key="3">
    <source>
        <dbReference type="Proteomes" id="UP000026960"/>
    </source>
</evidence>
<evidence type="ECO:0000313" key="2">
    <source>
        <dbReference type="EnsemblPlants" id="OBART01G35040.1"/>
    </source>
</evidence>
<feature type="chain" id="PRO_5002275333" evidence="1">
    <location>
        <begin position="25"/>
        <end position="179"/>
    </location>
</feature>
<dbReference type="AlphaFoldDB" id="A0A0D3EVG0"/>
<keyword evidence="1" id="KW-0732">Signal</keyword>
<evidence type="ECO:0000256" key="1">
    <source>
        <dbReference type="SAM" id="SignalP"/>
    </source>
</evidence>
<organism evidence="2">
    <name type="scientific">Oryza barthii</name>
    <dbReference type="NCBI Taxonomy" id="65489"/>
    <lineage>
        <taxon>Eukaryota</taxon>
        <taxon>Viridiplantae</taxon>
        <taxon>Streptophyta</taxon>
        <taxon>Embryophyta</taxon>
        <taxon>Tracheophyta</taxon>
        <taxon>Spermatophyta</taxon>
        <taxon>Magnoliopsida</taxon>
        <taxon>Liliopsida</taxon>
        <taxon>Poales</taxon>
        <taxon>Poaceae</taxon>
        <taxon>BOP clade</taxon>
        <taxon>Oryzoideae</taxon>
        <taxon>Oryzeae</taxon>
        <taxon>Oryzinae</taxon>
        <taxon>Oryza</taxon>
    </lineage>
</organism>
<accession>A0A0D3EVG0</accession>
<dbReference type="Proteomes" id="UP000026960">
    <property type="component" value="Chromosome 1"/>
</dbReference>
<dbReference type="EnsemblPlants" id="OBART01G35040.1">
    <property type="protein sequence ID" value="OBART01G35040.1"/>
    <property type="gene ID" value="OBART01G35040"/>
</dbReference>
<keyword evidence="3" id="KW-1185">Reference proteome</keyword>
<proteinExistence type="predicted"/>
<name>A0A0D3EVG0_9ORYZ</name>
<reference evidence="2" key="2">
    <citation type="submission" date="2015-03" db="UniProtKB">
        <authorList>
            <consortium name="EnsemblPlants"/>
        </authorList>
    </citation>
    <scope>IDENTIFICATION</scope>
</reference>
<dbReference type="Gramene" id="OBART01G35040.1">
    <property type="protein sequence ID" value="OBART01G35040.1"/>
    <property type="gene ID" value="OBART01G35040"/>
</dbReference>
<feature type="signal peptide" evidence="1">
    <location>
        <begin position="1"/>
        <end position="24"/>
    </location>
</feature>
<sequence>MHARTHATSVLVAAWDEMVLGVWAGPFGLVHEIGRGTLALAGKLADGARGEAETGGGGVEWRGVEPNPRRKCTALRATAGRARAEIRERRAAHRVGRVFHYVGITAACAGCNHRTKIRVHEKAGARKIIKPWKGLAQAQFCEATGFADWSVGHGMAPHGPRLLKDSESFELCQQEAKIL</sequence>
<reference evidence="2" key="1">
    <citation type="journal article" date="2009" name="Rice">
        <title>De Novo Next Generation Sequencing of Plant Genomes.</title>
        <authorList>
            <person name="Rounsley S."/>
            <person name="Marri P.R."/>
            <person name="Yu Y."/>
            <person name="He R."/>
            <person name="Sisneros N."/>
            <person name="Goicoechea J.L."/>
            <person name="Lee S.J."/>
            <person name="Angelova A."/>
            <person name="Kudrna D."/>
            <person name="Luo M."/>
            <person name="Affourtit J."/>
            <person name="Desany B."/>
            <person name="Knight J."/>
            <person name="Niazi F."/>
            <person name="Egholm M."/>
            <person name="Wing R.A."/>
        </authorList>
    </citation>
    <scope>NUCLEOTIDE SEQUENCE [LARGE SCALE GENOMIC DNA]</scope>
    <source>
        <strain evidence="2">cv. IRGC 105608</strain>
    </source>
</reference>
<dbReference type="PaxDb" id="65489-OBART01G35040.1"/>
<protein>
    <submittedName>
        <fullName evidence="2">Uncharacterized protein</fullName>
    </submittedName>
</protein>